<feature type="compositionally biased region" description="Basic and acidic residues" evidence="1">
    <location>
        <begin position="42"/>
        <end position="77"/>
    </location>
</feature>
<dbReference type="OrthoDB" id="2064336at2"/>
<accession>A0A1I6KXP0</accession>
<evidence type="ECO:0000313" key="3">
    <source>
        <dbReference type="Proteomes" id="UP000199659"/>
    </source>
</evidence>
<evidence type="ECO:0000313" key="2">
    <source>
        <dbReference type="EMBL" id="SFR95982.1"/>
    </source>
</evidence>
<reference evidence="2 3" key="1">
    <citation type="submission" date="2016-10" db="EMBL/GenBank/DDBJ databases">
        <authorList>
            <person name="de Groot N.N."/>
        </authorList>
    </citation>
    <scope>NUCLEOTIDE SEQUENCE [LARGE SCALE GENOMIC DNA]</scope>
    <source>
        <strain evidence="2 3">743A</strain>
    </source>
</reference>
<keyword evidence="3" id="KW-1185">Reference proteome</keyword>
<evidence type="ECO:0000256" key="1">
    <source>
        <dbReference type="SAM" id="MobiDB-lite"/>
    </source>
</evidence>
<sequence length="104" mass="12052">MPIKPIDIYTMPPKSQEASQLQQGSMTRAATMNQQMNTHYQNETKHNLQKTVKAEQKENKNFRFDAKEKGSNEYKENYKKKKKAKEKEKSVVPKNSGGNFDITI</sequence>
<protein>
    <submittedName>
        <fullName evidence="2">Uncharacterized protein</fullName>
    </submittedName>
</protein>
<feature type="region of interest" description="Disordered" evidence="1">
    <location>
        <begin position="42"/>
        <end position="104"/>
    </location>
</feature>
<dbReference type="STRING" id="37658.SAMN05661086_02856"/>
<gene>
    <name evidence="2" type="ORF">SAMN05661086_02856</name>
</gene>
<dbReference type="RefSeq" id="WP_092562008.1">
    <property type="nucleotide sequence ID" value="NZ_FOYZ01000011.1"/>
</dbReference>
<proteinExistence type="predicted"/>
<dbReference type="AlphaFoldDB" id="A0A1I6KXP0"/>
<dbReference type="Proteomes" id="UP000199659">
    <property type="component" value="Unassembled WGS sequence"/>
</dbReference>
<name>A0A1I6KXP0_9FIRM</name>
<organism evidence="2 3">
    <name type="scientific">Anaeromicropila populeti</name>
    <dbReference type="NCBI Taxonomy" id="37658"/>
    <lineage>
        <taxon>Bacteria</taxon>
        <taxon>Bacillati</taxon>
        <taxon>Bacillota</taxon>
        <taxon>Clostridia</taxon>
        <taxon>Lachnospirales</taxon>
        <taxon>Lachnospiraceae</taxon>
        <taxon>Anaeromicropila</taxon>
    </lineage>
</organism>
<dbReference type="EMBL" id="FOYZ01000011">
    <property type="protein sequence ID" value="SFR95982.1"/>
    <property type="molecule type" value="Genomic_DNA"/>
</dbReference>